<organism evidence="2 3">
    <name type="scientific">Kingdonia uniflora</name>
    <dbReference type="NCBI Taxonomy" id="39325"/>
    <lineage>
        <taxon>Eukaryota</taxon>
        <taxon>Viridiplantae</taxon>
        <taxon>Streptophyta</taxon>
        <taxon>Embryophyta</taxon>
        <taxon>Tracheophyta</taxon>
        <taxon>Spermatophyta</taxon>
        <taxon>Magnoliopsida</taxon>
        <taxon>Ranunculales</taxon>
        <taxon>Circaeasteraceae</taxon>
        <taxon>Kingdonia</taxon>
    </lineage>
</organism>
<accession>A0A7J7KWJ3</accession>
<dbReference type="EMBL" id="JACGCM010002827">
    <property type="protein sequence ID" value="KAF6134682.1"/>
    <property type="molecule type" value="Genomic_DNA"/>
</dbReference>
<sequence length="305" mass="33811">MINSEASSSTTSVVGIKGGPSRGATMLPNGEKRDVSANDLGQPTEITDVPDEDIKSVMKGLEKGFYFPHVSEMYLRDRLATFWRIFKSDKLQVCVTVLIDKILRHRRLKRIRKCERLNPESKTTSMTNFVAKSVDKDRKGRLIGLGVGVCPTLLKKVKHLLIQNEDLCDTNIELAVKVDVLHKDLQKVKDTVNVLASTSQGGSRSTSQPPSVPFQAPISAPNLHLNKKCILNGFSEAKVARGEAAFVDPVTPIHQGCLQQSKSPENLLRLVSDCRLQIADVGHFCFRSMTGRSFQLQHLPQAFSY</sequence>
<proteinExistence type="predicted"/>
<keyword evidence="3" id="KW-1185">Reference proteome</keyword>
<dbReference type="OrthoDB" id="1429008at2759"/>
<protein>
    <submittedName>
        <fullName evidence="2">Uncharacterized protein</fullName>
    </submittedName>
</protein>
<dbReference type="Proteomes" id="UP000541444">
    <property type="component" value="Unassembled WGS sequence"/>
</dbReference>
<evidence type="ECO:0000256" key="1">
    <source>
        <dbReference type="SAM" id="MobiDB-lite"/>
    </source>
</evidence>
<gene>
    <name evidence="2" type="ORF">GIB67_002083</name>
</gene>
<name>A0A7J7KWJ3_9MAGN</name>
<evidence type="ECO:0000313" key="3">
    <source>
        <dbReference type="Proteomes" id="UP000541444"/>
    </source>
</evidence>
<reference evidence="2 3" key="1">
    <citation type="journal article" date="2020" name="IScience">
        <title>Genome Sequencing of the Endangered Kingdonia uniflora (Circaeasteraceae, Ranunculales) Reveals Potential Mechanisms of Evolutionary Specialization.</title>
        <authorList>
            <person name="Sun Y."/>
            <person name="Deng T."/>
            <person name="Zhang A."/>
            <person name="Moore M.J."/>
            <person name="Landis J.B."/>
            <person name="Lin N."/>
            <person name="Zhang H."/>
            <person name="Zhang X."/>
            <person name="Huang J."/>
            <person name="Zhang X."/>
            <person name="Sun H."/>
            <person name="Wang H."/>
        </authorList>
    </citation>
    <scope>NUCLEOTIDE SEQUENCE [LARGE SCALE GENOMIC DNA]</scope>
    <source>
        <strain evidence="2">TB1705</strain>
        <tissue evidence="2">Leaf</tissue>
    </source>
</reference>
<evidence type="ECO:0000313" key="2">
    <source>
        <dbReference type="EMBL" id="KAF6134682.1"/>
    </source>
</evidence>
<feature type="region of interest" description="Disordered" evidence="1">
    <location>
        <begin position="1"/>
        <end position="49"/>
    </location>
</feature>
<feature type="compositionally biased region" description="Polar residues" evidence="1">
    <location>
        <begin position="1"/>
        <end position="13"/>
    </location>
</feature>
<dbReference type="AlphaFoldDB" id="A0A7J7KWJ3"/>
<comment type="caution">
    <text evidence="2">The sequence shown here is derived from an EMBL/GenBank/DDBJ whole genome shotgun (WGS) entry which is preliminary data.</text>
</comment>